<dbReference type="GO" id="GO:0071281">
    <property type="term" value="P:cellular response to iron ion"/>
    <property type="evidence" value="ECO:0007669"/>
    <property type="project" value="TreeGrafter"/>
</dbReference>
<dbReference type="PANTHER" id="PTHR30535">
    <property type="entry name" value="VITAMIN B12-BINDING PROTEIN"/>
    <property type="match status" value="1"/>
</dbReference>
<dbReference type="Proteomes" id="UP000441333">
    <property type="component" value="Unassembled WGS sequence"/>
</dbReference>
<name>A0A6N6MIP0_9FLAO</name>
<dbReference type="AlphaFoldDB" id="A0A6N6MIP0"/>
<evidence type="ECO:0000259" key="1">
    <source>
        <dbReference type="PROSITE" id="PS50983"/>
    </source>
</evidence>
<dbReference type="PROSITE" id="PS50983">
    <property type="entry name" value="FE_B12_PBP"/>
    <property type="match status" value="1"/>
</dbReference>
<dbReference type="SUPFAM" id="SSF53807">
    <property type="entry name" value="Helical backbone' metal receptor"/>
    <property type="match status" value="1"/>
</dbReference>
<dbReference type="EMBL" id="WAAT01000025">
    <property type="protein sequence ID" value="KAB1069384.1"/>
    <property type="molecule type" value="Genomic_DNA"/>
</dbReference>
<dbReference type="PANTHER" id="PTHR30535:SF34">
    <property type="entry name" value="MOLYBDATE-BINDING PROTEIN MOLA"/>
    <property type="match status" value="1"/>
</dbReference>
<accession>A0A6N6MIP0</accession>
<dbReference type="RefSeq" id="WP_150936880.1">
    <property type="nucleotide sequence ID" value="NZ_WAAT01000025.1"/>
</dbReference>
<keyword evidence="3" id="KW-1185">Reference proteome</keyword>
<dbReference type="InterPro" id="IPR002491">
    <property type="entry name" value="ABC_transptr_periplasmic_BD"/>
</dbReference>
<evidence type="ECO:0000313" key="3">
    <source>
        <dbReference type="Proteomes" id="UP000441333"/>
    </source>
</evidence>
<dbReference type="InterPro" id="IPR050902">
    <property type="entry name" value="ABC_Transporter_SBP"/>
</dbReference>
<dbReference type="Gene3D" id="3.40.50.1980">
    <property type="entry name" value="Nitrogenase molybdenum iron protein domain"/>
    <property type="match status" value="2"/>
</dbReference>
<evidence type="ECO:0000313" key="2">
    <source>
        <dbReference type="EMBL" id="KAB1069384.1"/>
    </source>
</evidence>
<proteinExistence type="predicted"/>
<protein>
    <submittedName>
        <fullName evidence="2">ABC transporter substrate-binding protein</fullName>
    </submittedName>
</protein>
<gene>
    <name evidence="2" type="ORF">F6U93_03470</name>
</gene>
<feature type="domain" description="Fe/B12 periplasmic-binding" evidence="1">
    <location>
        <begin position="94"/>
        <end position="366"/>
    </location>
</feature>
<organism evidence="2 3">
    <name type="scientific">Pseudotamlana haliotis</name>
    <dbReference type="NCBI Taxonomy" id="2614804"/>
    <lineage>
        <taxon>Bacteria</taxon>
        <taxon>Pseudomonadati</taxon>
        <taxon>Bacteroidota</taxon>
        <taxon>Flavobacteriia</taxon>
        <taxon>Flavobacteriales</taxon>
        <taxon>Flavobacteriaceae</taxon>
        <taxon>Pseudotamlana</taxon>
    </lineage>
</organism>
<dbReference type="PROSITE" id="PS51257">
    <property type="entry name" value="PROKAR_LIPOPROTEIN"/>
    <property type="match status" value="1"/>
</dbReference>
<dbReference type="Pfam" id="PF01497">
    <property type="entry name" value="Peripla_BP_2"/>
    <property type="match status" value="1"/>
</dbReference>
<sequence length="379" mass="43299">MRFFILLSLSLLFLTSCKDEKKDNNPNSGVQVTPENLKYAKGFSIKNHKNHTEIVVTSPWPQSQDAFRYILVDNEEDIPKFVEAAIVILRPIGKVVAMSTTNIPALEYLNLENRLVGFPGTKYISSEKTRTLIDEGTIKDLNNDLEINMELFLELQPDIVIAFTVNGKNKSLKQIEKYGFPIVLDGSWTEEHPLGRAEWIKFLGAIFNKQDEANALFEDIEADYLEAKQLALEVNEKPIIFSGSMFNDVWNVPGGRSYMAQYFHDANTNYLWKDDTSNGSIQLNFENVLEHAQQADLWIGGGSFQTLEAMKNSHKGYSYFDAYKNKNIYTYTKKIGPKGGLMFYELGPLRPDLILKDIINISHPGLLDDYDNYFFKRLD</sequence>
<comment type="caution">
    <text evidence="2">The sequence shown here is derived from an EMBL/GenBank/DDBJ whole genome shotgun (WGS) entry which is preliminary data.</text>
</comment>
<reference evidence="2 3" key="1">
    <citation type="submission" date="2019-09" db="EMBL/GenBank/DDBJ databases">
        <authorList>
            <person name="Cao W.R."/>
        </authorList>
    </citation>
    <scope>NUCLEOTIDE SEQUENCE [LARGE SCALE GENOMIC DNA]</scope>
    <source>
        <strain evidence="2 3">B1N29</strain>
    </source>
</reference>